<protein>
    <submittedName>
        <fullName evidence="2">Uncharacterized protein</fullName>
    </submittedName>
</protein>
<feature type="compositionally biased region" description="Basic and acidic residues" evidence="1">
    <location>
        <begin position="41"/>
        <end position="60"/>
    </location>
</feature>
<evidence type="ECO:0000313" key="3">
    <source>
        <dbReference type="Proteomes" id="UP000581688"/>
    </source>
</evidence>
<comment type="caution">
    <text evidence="2">The sequence shown here is derived from an EMBL/GenBank/DDBJ whole genome shotgun (WGS) entry which is preliminary data.</text>
</comment>
<feature type="compositionally biased region" description="Basic and acidic residues" evidence="1">
    <location>
        <begin position="1"/>
        <end position="19"/>
    </location>
</feature>
<organism evidence="2 3">
    <name type="scientific">Salirhabdus euzebyi</name>
    <dbReference type="NCBI Taxonomy" id="394506"/>
    <lineage>
        <taxon>Bacteria</taxon>
        <taxon>Bacillati</taxon>
        <taxon>Bacillota</taxon>
        <taxon>Bacilli</taxon>
        <taxon>Bacillales</taxon>
        <taxon>Bacillaceae</taxon>
        <taxon>Salirhabdus</taxon>
    </lineage>
</organism>
<gene>
    <name evidence="2" type="ORF">HNQ94_000752</name>
</gene>
<keyword evidence="3" id="KW-1185">Reference proteome</keyword>
<dbReference type="EMBL" id="JACHGH010000002">
    <property type="protein sequence ID" value="MBB6452307.1"/>
    <property type="molecule type" value="Genomic_DNA"/>
</dbReference>
<evidence type="ECO:0000313" key="2">
    <source>
        <dbReference type="EMBL" id="MBB6452307.1"/>
    </source>
</evidence>
<sequence length="66" mass="7505">MPKKNPKSEIETNAPKRSELSVQPTVDVLSDYQETFPGDSVEEHKRMESANKQLGADEVKQQYNNL</sequence>
<reference evidence="2 3" key="1">
    <citation type="submission" date="2020-08" db="EMBL/GenBank/DDBJ databases">
        <title>Genomic Encyclopedia of Type Strains, Phase IV (KMG-IV): sequencing the most valuable type-strain genomes for metagenomic binning, comparative biology and taxonomic classification.</title>
        <authorList>
            <person name="Goeker M."/>
        </authorList>
    </citation>
    <scope>NUCLEOTIDE SEQUENCE [LARGE SCALE GENOMIC DNA]</scope>
    <source>
        <strain evidence="2 3">DSM 19612</strain>
    </source>
</reference>
<proteinExistence type="predicted"/>
<dbReference type="Proteomes" id="UP000581688">
    <property type="component" value="Unassembled WGS sequence"/>
</dbReference>
<feature type="region of interest" description="Disordered" evidence="1">
    <location>
        <begin position="39"/>
        <end position="66"/>
    </location>
</feature>
<dbReference type="RefSeq" id="WP_174495020.1">
    <property type="nucleotide sequence ID" value="NZ_CADDWK010000002.1"/>
</dbReference>
<evidence type="ECO:0000256" key="1">
    <source>
        <dbReference type="SAM" id="MobiDB-lite"/>
    </source>
</evidence>
<accession>A0A841PTJ3</accession>
<dbReference type="AlphaFoldDB" id="A0A841PTJ3"/>
<feature type="region of interest" description="Disordered" evidence="1">
    <location>
        <begin position="1"/>
        <end position="23"/>
    </location>
</feature>
<name>A0A841PTJ3_9BACI</name>